<dbReference type="SUPFAM" id="SSF54593">
    <property type="entry name" value="Glyoxalase/Bleomycin resistance protein/Dihydroxybiphenyl dioxygenase"/>
    <property type="match status" value="1"/>
</dbReference>
<dbReference type="InterPro" id="IPR052164">
    <property type="entry name" value="Anthracycline_SecMetBiosynth"/>
</dbReference>
<accession>A0A5C8PEX1</accession>
<gene>
    <name evidence="2" type="ORF">FHP25_26565</name>
</gene>
<name>A0A5C8PEX1_9HYPH</name>
<organism evidence="2 3">
    <name type="scientific">Vineibacter terrae</name>
    <dbReference type="NCBI Taxonomy" id="2586908"/>
    <lineage>
        <taxon>Bacteria</taxon>
        <taxon>Pseudomonadati</taxon>
        <taxon>Pseudomonadota</taxon>
        <taxon>Alphaproteobacteria</taxon>
        <taxon>Hyphomicrobiales</taxon>
        <taxon>Vineibacter</taxon>
    </lineage>
</organism>
<protein>
    <submittedName>
        <fullName evidence="2">VOC family protein</fullName>
    </submittedName>
</protein>
<dbReference type="OrthoDB" id="9798430at2"/>
<dbReference type="CDD" id="cd07247">
    <property type="entry name" value="SgaA_N_like"/>
    <property type="match status" value="1"/>
</dbReference>
<dbReference type="AlphaFoldDB" id="A0A5C8PEX1"/>
<evidence type="ECO:0000259" key="1">
    <source>
        <dbReference type="PROSITE" id="PS51819"/>
    </source>
</evidence>
<proteinExistence type="predicted"/>
<sequence>MATSPNDRRIDYIELGVADLERSKAFYGSAFGWTFTDYGPTYCEFADGRLTGGFTTATPARPGGPLVILYADDLADMQRRVEAAGGRISKPIFSFPGGRRFHFLDPDGYELAIWSKDR</sequence>
<dbReference type="PROSITE" id="PS51819">
    <property type="entry name" value="VOC"/>
    <property type="match status" value="1"/>
</dbReference>
<feature type="domain" description="VOC" evidence="1">
    <location>
        <begin position="9"/>
        <end position="116"/>
    </location>
</feature>
<comment type="caution">
    <text evidence="2">The sequence shown here is derived from an EMBL/GenBank/DDBJ whole genome shotgun (WGS) entry which is preliminary data.</text>
</comment>
<evidence type="ECO:0000313" key="2">
    <source>
        <dbReference type="EMBL" id="TXL72195.1"/>
    </source>
</evidence>
<dbReference type="Gene3D" id="3.10.180.10">
    <property type="entry name" value="2,3-Dihydroxybiphenyl 1,2-Dioxygenase, domain 1"/>
    <property type="match status" value="1"/>
</dbReference>
<dbReference type="PANTHER" id="PTHR33993:SF1">
    <property type="entry name" value="GLYOXALASE FAMILY PROTEIN"/>
    <property type="match status" value="1"/>
</dbReference>
<dbReference type="InterPro" id="IPR004360">
    <property type="entry name" value="Glyas_Fos-R_dOase_dom"/>
</dbReference>
<keyword evidence="3" id="KW-1185">Reference proteome</keyword>
<dbReference type="PANTHER" id="PTHR33993">
    <property type="entry name" value="GLYOXALASE-RELATED"/>
    <property type="match status" value="1"/>
</dbReference>
<dbReference type="Pfam" id="PF00903">
    <property type="entry name" value="Glyoxalase"/>
    <property type="match status" value="1"/>
</dbReference>
<evidence type="ECO:0000313" key="3">
    <source>
        <dbReference type="Proteomes" id="UP000321638"/>
    </source>
</evidence>
<dbReference type="RefSeq" id="WP_147850017.1">
    <property type="nucleotide sequence ID" value="NZ_VDUZ01000035.1"/>
</dbReference>
<dbReference type="Proteomes" id="UP000321638">
    <property type="component" value="Unassembled WGS sequence"/>
</dbReference>
<dbReference type="InterPro" id="IPR029068">
    <property type="entry name" value="Glyas_Bleomycin-R_OHBP_Dase"/>
</dbReference>
<reference evidence="2 3" key="1">
    <citation type="submission" date="2019-06" db="EMBL/GenBank/DDBJ databases">
        <title>New taxonomy in bacterial strain CC-CFT640, isolated from vineyard.</title>
        <authorList>
            <person name="Lin S.-Y."/>
            <person name="Tsai C.-F."/>
            <person name="Young C.-C."/>
        </authorList>
    </citation>
    <scope>NUCLEOTIDE SEQUENCE [LARGE SCALE GENOMIC DNA]</scope>
    <source>
        <strain evidence="2 3">CC-CFT640</strain>
    </source>
</reference>
<dbReference type="InterPro" id="IPR037523">
    <property type="entry name" value="VOC_core"/>
</dbReference>
<dbReference type="EMBL" id="VDUZ01000035">
    <property type="protein sequence ID" value="TXL72195.1"/>
    <property type="molecule type" value="Genomic_DNA"/>
</dbReference>